<evidence type="ECO:0000313" key="2">
    <source>
        <dbReference type="EMBL" id="KZS13566.1"/>
    </source>
</evidence>
<name>A0A164WTQ8_9CRUS</name>
<comment type="caution">
    <text evidence="2">The sequence shown here is derived from an EMBL/GenBank/DDBJ whole genome shotgun (WGS) entry which is preliminary data.</text>
</comment>
<keyword evidence="3" id="KW-1185">Reference proteome</keyword>
<dbReference type="Proteomes" id="UP000076858">
    <property type="component" value="Unassembled WGS sequence"/>
</dbReference>
<evidence type="ECO:0008006" key="4">
    <source>
        <dbReference type="Google" id="ProtNLM"/>
    </source>
</evidence>
<protein>
    <recommendedName>
        <fullName evidence="4">Secreted protein</fullName>
    </recommendedName>
</protein>
<proteinExistence type="predicted"/>
<dbReference type="EMBL" id="LRGB01001070">
    <property type="protein sequence ID" value="KZS13566.1"/>
    <property type="molecule type" value="Genomic_DNA"/>
</dbReference>
<dbReference type="AlphaFoldDB" id="A0A164WTQ8"/>
<evidence type="ECO:0000313" key="3">
    <source>
        <dbReference type="Proteomes" id="UP000076858"/>
    </source>
</evidence>
<feature type="signal peptide" evidence="1">
    <location>
        <begin position="1"/>
        <end position="17"/>
    </location>
</feature>
<organism evidence="2 3">
    <name type="scientific">Daphnia magna</name>
    <dbReference type="NCBI Taxonomy" id="35525"/>
    <lineage>
        <taxon>Eukaryota</taxon>
        <taxon>Metazoa</taxon>
        <taxon>Ecdysozoa</taxon>
        <taxon>Arthropoda</taxon>
        <taxon>Crustacea</taxon>
        <taxon>Branchiopoda</taxon>
        <taxon>Diplostraca</taxon>
        <taxon>Cladocera</taxon>
        <taxon>Anomopoda</taxon>
        <taxon>Daphniidae</taxon>
        <taxon>Daphnia</taxon>
    </lineage>
</organism>
<keyword evidence="1" id="KW-0732">Signal</keyword>
<feature type="chain" id="PRO_5007854142" description="Secreted protein" evidence="1">
    <location>
        <begin position="18"/>
        <end position="112"/>
    </location>
</feature>
<reference evidence="2 3" key="1">
    <citation type="submission" date="2016-03" db="EMBL/GenBank/DDBJ databases">
        <title>EvidentialGene: Evidence-directed Construction of Genes on Genomes.</title>
        <authorList>
            <person name="Gilbert D.G."/>
            <person name="Choi J.-H."/>
            <person name="Mockaitis K."/>
            <person name="Colbourne J."/>
            <person name="Pfrender M."/>
        </authorList>
    </citation>
    <scope>NUCLEOTIDE SEQUENCE [LARGE SCALE GENOMIC DNA]</scope>
    <source>
        <strain evidence="2 3">Xinb3</strain>
        <tissue evidence="2">Complete organism</tissue>
    </source>
</reference>
<sequence length="112" mass="12650">MLYWHTMLLSRSVQTWADWLKTSLAAQCLCRLELRDSGRIAAAYTSAPLGRLSLARALPSASVWFHDPMATNHETTVCSSRSISLMSRPLYADLRPKKQSVYTQKCPQAFMV</sequence>
<evidence type="ECO:0000256" key="1">
    <source>
        <dbReference type="SAM" id="SignalP"/>
    </source>
</evidence>
<gene>
    <name evidence="2" type="ORF">APZ42_021268</name>
</gene>
<accession>A0A164WTQ8</accession>